<reference evidence="1" key="1">
    <citation type="submission" date="2020-05" db="EMBL/GenBank/DDBJ databases">
        <authorList>
            <person name="Chiriac C."/>
            <person name="Salcher M."/>
            <person name="Ghai R."/>
            <person name="Kavagutti S V."/>
        </authorList>
    </citation>
    <scope>NUCLEOTIDE SEQUENCE</scope>
</reference>
<accession>A0A6J6AXQ7</accession>
<dbReference type="Gene3D" id="3.10.180.10">
    <property type="entry name" value="2,3-Dihydroxybiphenyl 1,2-Dioxygenase, domain 1"/>
    <property type="match status" value="1"/>
</dbReference>
<proteinExistence type="predicted"/>
<dbReference type="AlphaFoldDB" id="A0A6J6AXQ7"/>
<name>A0A6J6AXQ7_9ZZZZ</name>
<protein>
    <submittedName>
        <fullName evidence="1">Unannotated protein</fullName>
    </submittedName>
</protein>
<gene>
    <name evidence="1" type="ORF">UFOPK1410_00101</name>
</gene>
<sequence>MIEQVVPVVPVSKIAVAEATLSKVGFTLAWQHNPGQDLMYAEFTHPDGIAIHASESRGDGIGPVVVYFRVSNVDALAQQAGETAADQTWHMREFWLRDADGNAYRFGQPIAE</sequence>
<evidence type="ECO:0000313" key="1">
    <source>
        <dbReference type="EMBL" id="CAB4531511.1"/>
    </source>
</evidence>
<dbReference type="EMBL" id="CAEZSH010000005">
    <property type="protein sequence ID" value="CAB4531511.1"/>
    <property type="molecule type" value="Genomic_DNA"/>
</dbReference>
<organism evidence="1">
    <name type="scientific">freshwater metagenome</name>
    <dbReference type="NCBI Taxonomy" id="449393"/>
    <lineage>
        <taxon>unclassified sequences</taxon>
        <taxon>metagenomes</taxon>
        <taxon>ecological metagenomes</taxon>
    </lineage>
</organism>
<dbReference type="InterPro" id="IPR029068">
    <property type="entry name" value="Glyas_Bleomycin-R_OHBP_Dase"/>
</dbReference>
<dbReference type="SUPFAM" id="SSF54593">
    <property type="entry name" value="Glyoxalase/Bleomycin resistance protein/Dihydroxybiphenyl dioxygenase"/>
    <property type="match status" value="1"/>
</dbReference>